<dbReference type="Proteomes" id="UP001595969">
    <property type="component" value="Unassembled WGS sequence"/>
</dbReference>
<keyword evidence="5" id="KW-1185">Reference proteome</keyword>
<name>A0ABV9MVX7_9ENTE</name>
<evidence type="ECO:0000313" key="5">
    <source>
        <dbReference type="Proteomes" id="UP001595969"/>
    </source>
</evidence>
<accession>A0ABV9MVX7</accession>
<dbReference type="InterPro" id="IPR013610">
    <property type="entry name" value="ArdC_N"/>
</dbReference>
<dbReference type="InterPro" id="IPR046709">
    <property type="entry name" value="DUF6782"/>
</dbReference>
<dbReference type="Gene3D" id="1.10.10.2910">
    <property type="match status" value="1"/>
</dbReference>
<evidence type="ECO:0000259" key="2">
    <source>
        <dbReference type="Pfam" id="PF08401"/>
    </source>
</evidence>
<reference evidence="5" key="1">
    <citation type="journal article" date="2019" name="Int. J. Syst. Evol. Microbiol.">
        <title>The Global Catalogue of Microorganisms (GCM) 10K type strain sequencing project: providing services to taxonomists for standard genome sequencing and annotation.</title>
        <authorList>
            <consortium name="The Broad Institute Genomics Platform"/>
            <consortium name="The Broad Institute Genome Sequencing Center for Infectious Disease"/>
            <person name="Wu L."/>
            <person name="Ma J."/>
        </authorList>
    </citation>
    <scope>NUCLEOTIDE SEQUENCE [LARGE SCALE GENOMIC DNA]</scope>
    <source>
        <strain evidence="5">CGMCC 1.19032</strain>
    </source>
</reference>
<feature type="domain" description="N-terminal" evidence="2">
    <location>
        <begin position="7"/>
        <end position="106"/>
    </location>
</feature>
<evidence type="ECO:0000313" key="4">
    <source>
        <dbReference type="EMBL" id="MFC4720172.1"/>
    </source>
</evidence>
<evidence type="ECO:0000256" key="1">
    <source>
        <dbReference type="SAM" id="MobiDB-lite"/>
    </source>
</evidence>
<feature type="compositionally biased region" description="Basic and acidic residues" evidence="1">
    <location>
        <begin position="616"/>
        <end position="651"/>
    </location>
</feature>
<proteinExistence type="predicted"/>
<dbReference type="Pfam" id="PF08401">
    <property type="entry name" value="ArdcN"/>
    <property type="match status" value="1"/>
</dbReference>
<organism evidence="4 5">
    <name type="scientific">Enterococcus lemanii</name>
    <dbReference type="NCBI Taxonomy" id="1159752"/>
    <lineage>
        <taxon>Bacteria</taxon>
        <taxon>Bacillati</taxon>
        <taxon>Bacillota</taxon>
        <taxon>Bacilli</taxon>
        <taxon>Lactobacillales</taxon>
        <taxon>Enterococcaceae</taxon>
        <taxon>Enterococcus</taxon>
    </lineage>
</organism>
<feature type="domain" description="DUF6782" evidence="3">
    <location>
        <begin position="178"/>
        <end position="231"/>
    </location>
</feature>
<dbReference type="EMBL" id="JBHSGS010000057">
    <property type="protein sequence ID" value="MFC4720172.1"/>
    <property type="molecule type" value="Genomic_DNA"/>
</dbReference>
<comment type="caution">
    <text evidence="4">The sequence shown here is derived from an EMBL/GenBank/DDBJ whole genome shotgun (WGS) entry which is preliminary data.</text>
</comment>
<feature type="region of interest" description="Disordered" evidence="1">
    <location>
        <begin position="610"/>
        <end position="659"/>
    </location>
</feature>
<evidence type="ECO:0000259" key="3">
    <source>
        <dbReference type="Pfam" id="PF20573"/>
    </source>
</evidence>
<gene>
    <name evidence="4" type="ORF">ACFO5I_10590</name>
</gene>
<sequence length="659" mass="76942">MVEQQTQKELVDELTNKMNESIKNYKNDPSEELKFLDFISRFNNYSVRNISLIQNQFGNAVGVASYKQHKENGYQVQKGEKAIRILAPKFQKMFQDNDRQWKYLNQATTAQKVKIKSGELKTEERLAGFLSVPVFDITQTDCPEQDYPKLYPNKPESFTFNGTKKDIETLRSVLIDYAEEKNVAVSFDKTNSTAKGYFEPATNRIVIKDRMDEVEQIKVLLHELAHAEMHNVHKLATKTPEQLRSSVLEYQAEMTAYVVSSTLGIDSEDYSKKYLANWTKRKVDDDVYIQSLEEVKNVSNNFMNDISQRFDKLSNEISFDKMKAFTKVLNDYHNREFTMDNTVEETIHKIEKNGYHATIGFMEEVDQTSSLCYSKQIEFDLKKEQQVNSLWNEFISVESVYPYPMDDCISDLKNAELEDFFDTDSSFKISVDDVSRMVKLTALTDDSKYLDQFITENHFDLIHVDLDLIHESKNELLRNLDEDTVDFFNLYDVKLPETYIFDHEFQDLIKFQISPYESFKEPRSGEILFIRDISRENETEAFSSYKDLWEKYFKDELNNDLNSYSLKDLQKNEYLAKSSTLLDRLALSDKKTEQTLAALKQQSNTIKELDLDNDGVPDRIDPDDTRSVIRTEADKDLVGNKTDKDLEIDKPTKKRTRTR</sequence>
<protein>
    <submittedName>
        <fullName evidence="4">DUF6782 family putative metallopeptidase</fullName>
    </submittedName>
</protein>
<dbReference type="Pfam" id="PF20573">
    <property type="entry name" value="DUF6782"/>
    <property type="match status" value="1"/>
</dbReference>
<dbReference type="RefSeq" id="WP_204653710.1">
    <property type="nucleotide sequence ID" value="NZ_JAFBFD010000012.1"/>
</dbReference>